<keyword evidence="2 5" id="KW-0812">Transmembrane</keyword>
<comment type="subcellular location">
    <subcellularLocation>
        <location evidence="1">Membrane</location>
        <topology evidence="1">Multi-pass membrane protein</topology>
    </subcellularLocation>
</comment>
<evidence type="ECO:0000256" key="4">
    <source>
        <dbReference type="ARBA" id="ARBA00023136"/>
    </source>
</evidence>
<evidence type="ECO:0000313" key="8">
    <source>
        <dbReference type="Proteomes" id="UP000807785"/>
    </source>
</evidence>
<feature type="transmembrane region" description="Helical" evidence="5">
    <location>
        <begin position="66"/>
        <end position="85"/>
    </location>
</feature>
<proteinExistence type="predicted"/>
<dbReference type="InterPro" id="IPR006977">
    <property type="entry name" value="Yip1_dom"/>
</dbReference>
<comment type="caution">
    <text evidence="7">The sequence shown here is derived from an EMBL/GenBank/DDBJ whole genome shotgun (WGS) entry which is preliminary data.</text>
</comment>
<evidence type="ECO:0000256" key="5">
    <source>
        <dbReference type="SAM" id="Phobius"/>
    </source>
</evidence>
<feature type="domain" description="Yip1" evidence="6">
    <location>
        <begin position="15"/>
        <end position="178"/>
    </location>
</feature>
<feature type="transmembrane region" description="Helical" evidence="5">
    <location>
        <begin position="167"/>
        <end position="193"/>
    </location>
</feature>
<reference evidence="7" key="1">
    <citation type="submission" date="2020-10" db="EMBL/GenBank/DDBJ databases">
        <title>Connecting structure to function with the recovery of over 1000 high-quality activated sludge metagenome-assembled genomes encoding full-length rRNA genes using long-read sequencing.</title>
        <authorList>
            <person name="Singleton C.M."/>
            <person name="Petriglieri F."/>
            <person name="Kristensen J.M."/>
            <person name="Kirkegaard R.H."/>
            <person name="Michaelsen T.Y."/>
            <person name="Andersen M.H."/>
            <person name="Karst S.M."/>
            <person name="Dueholm M.S."/>
            <person name="Nielsen P.H."/>
            <person name="Albertsen M."/>
        </authorList>
    </citation>
    <scope>NUCLEOTIDE SEQUENCE</scope>
    <source>
        <strain evidence="7">Bjer_18-Q3-R1-45_BAT3C.347</strain>
    </source>
</reference>
<sequence>MTPHEPLKMMWSYTDGWLDLVRLHPTVARMFLFYVVPMSLIPAAMIFYAGISNHELLVPRVSSGEALMVAVAFLLAELAMVPLMAMVIQQMGELVDIRPDFHDSFMLAAVAPTPLWLGSLALFLPSTPALVLLMALAWVACAALIYHGTPPLFGLQDHRKSRLLSHFVIGAGVMAWVSLMVVLAIVLSLIVGYR</sequence>
<evidence type="ECO:0000313" key="7">
    <source>
        <dbReference type="EMBL" id="MBK6975229.1"/>
    </source>
</evidence>
<accession>A0A9D7E742</accession>
<feature type="transmembrane region" description="Helical" evidence="5">
    <location>
        <begin position="129"/>
        <end position="146"/>
    </location>
</feature>
<evidence type="ECO:0000256" key="1">
    <source>
        <dbReference type="ARBA" id="ARBA00004141"/>
    </source>
</evidence>
<dbReference type="GO" id="GO:0016020">
    <property type="term" value="C:membrane"/>
    <property type="evidence" value="ECO:0007669"/>
    <property type="project" value="UniProtKB-SubCell"/>
</dbReference>
<protein>
    <submittedName>
        <fullName evidence="7">DUF1282 family protein</fullName>
    </submittedName>
</protein>
<name>A0A9D7E742_9PROT</name>
<dbReference type="AlphaFoldDB" id="A0A9D7E742"/>
<dbReference type="Pfam" id="PF04893">
    <property type="entry name" value="Yip1"/>
    <property type="match status" value="1"/>
</dbReference>
<evidence type="ECO:0000256" key="2">
    <source>
        <dbReference type="ARBA" id="ARBA00022692"/>
    </source>
</evidence>
<evidence type="ECO:0000259" key="6">
    <source>
        <dbReference type="Pfam" id="PF04893"/>
    </source>
</evidence>
<feature type="transmembrane region" description="Helical" evidence="5">
    <location>
        <begin position="105"/>
        <end position="123"/>
    </location>
</feature>
<gene>
    <name evidence="7" type="ORF">IPH26_20580</name>
</gene>
<evidence type="ECO:0000256" key="3">
    <source>
        <dbReference type="ARBA" id="ARBA00022989"/>
    </source>
</evidence>
<dbReference type="EMBL" id="JADJEV010000005">
    <property type="protein sequence ID" value="MBK6975229.1"/>
    <property type="molecule type" value="Genomic_DNA"/>
</dbReference>
<dbReference type="Proteomes" id="UP000807785">
    <property type="component" value="Unassembled WGS sequence"/>
</dbReference>
<keyword evidence="3 5" id="KW-1133">Transmembrane helix</keyword>
<keyword evidence="4 5" id="KW-0472">Membrane</keyword>
<feature type="transmembrane region" description="Helical" evidence="5">
    <location>
        <begin position="31"/>
        <end position="51"/>
    </location>
</feature>
<organism evidence="7 8">
    <name type="scientific">Candidatus Methylophosphatis roskildensis</name>
    <dbReference type="NCBI Taxonomy" id="2899263"/>
    <lineage>
        <taxon>Bacteria</taxon>
        <taxon>Pseudomonadati</taxon>
        <taxon>Pseudomonadota</taxon>
        <taxon>Betaproteobacteria</taxon>
        <taxon>Nitrosomonadales</taxon>
        <taxon>Sterolibacteriaceae</taxon>
        <taxon>Candidatus Methylophosphatis</taxon>
    </lineage>
</organism>